<evidence type="ECO:0000313" key="2">
    <source>
        <dbReference type="EMBL" id="STM16367.1"/>
    </source>
</evidence>
<protein>
    <submittedName>
        <fullName evidence="2">Uncharacterized protein</fullName>
    </submittedName>
</protein>
<name>A0A377D5J5_ECOLX</name>
<evidence type="ECO:0000313" key="3">
    <source>
        <dbReference type="Proteomes" id="UP000254174"/>
    </source>
</evidence>
<gene>
    <name evidence="2" type="ORF">NCTC7922_02769</name>
</gene>
<reference evidence="2 3" key="1">
    <citation type="submission" date="2018-06" db="EMBL/GenBank/DDBJ databases">
        <authorList>
            <consortium name="Pathogen Informatics"/>
            <person name="Doyle S."/>
        </authorList>
    </citation>
    <scope>NUCLEOTIDE SEQUENCE [LARGE SCALE GENOMIC DNA]</scope>
    <source>
        <strain evidence="2 3">NCTC7922</strain>
    </source>
</reference>
<keyword evidence="1" id="KW-1133">Transmembrane helix</keyword>
<accession>A0A377D5J5</accession>
<keyword evidence="1" id="KW-0472">Membrane</keyword>
<dbReference type="EMBL" id="UGFC01000006">
    <property type="protein sequence ID" value="STM16367.1"/>
    <property type="molecule type" value="Genomic_DNA"/>
</dbReference>
<feature type="transmembrane region" description="Helical" evidence="1">
    <location>
        <begin position="20"/>
        <end position="40"/>
    </location>
</feature>
<keyword evidence="1" id="KW-0812">Transmembrane</keyword>
<sequence length="43" mass="5043">MVCIVGNKFKKTKAAMPFVVMYWLKMLQIVIFIRSIDLLVPWA</sequence>
<proteinExistence type="predicted"/>
<dbReference type="AlphaFoldDB" id="A0A377D5J5"/>
<organism evidence="2 3">
    <name type="scientific">Escherichia coli</name>
    <dbReference type="NCBI Taxonomy" id="562"/>
    <lineage>
        <taxon>Bacteria</taxon>
        <taxon>Pseudomonadati</taxon>
        <taxon>Pseudomonadota</taxon>
        <taxon>Gammaproteobacteria</taxon>
        <taxon>Enterobacterales</taxon>
        <taxon>Enterobacteriaceae</taxon>
        <taxon>Escherichia</taxon>
    </lineage>
</organism>
<evidence type="ECO:0000256" key="1">
    <source>
        <dbReference type="SAM" id="Phobius"/>
    </source>
</evidence>
<dbReference type="Proteomes" id="UP000254174">
    <property type="component" value="Unassembled WGS sequence"/>
</dbReference>